<organism evidence="1 2">
    <name type="scientific">Podospora aff. communis PSN243</name>
    <dbReference type="NCBI Taxonomy" id="3040156"/>
    <lineage>
        <taxon>Eukaryota</taxon>
        <taxon>Fungi</taxon>
        <taxon>Dikarya</taxon>
        <taxon>Ascomycota</taxon>
        <taxon>Pezizomycotina</taxon>
        <taxon>Sordariomycetes</taxon>
        <taxon>Sordariomycetidae</taxon>
        <taxon>Sordariales</taxon>
        <taxon>Podosporaceae</taxon>
        <taxon>Podospora</taxon>
    </lineage>
</organism>
<gene>
    <name evidence="1" type="ORF">QBC34DRAFT_419340</name>
</gene>
<proteinExistence type="predicted"/>
<reference evidence="1" key="1">
    <citation type="journal article" date="2023" name="Mol. Phylogenet. Evol.">
        <title>Genome-scale phylogeny and comparative genomics of the fungal order Sordariales.</title>
        <authorList>
            <person name="Hensen N."/>
            <person name="Bonometti L."/>
            <person name="Westerberg I."/>
            <person name="Brannstrom I.O."/>
            <person name="Guillou S."/>
            <person name="Cros-Aarteil S."/>
            <person name="Calhoun S."/>
            <person name="Haridas S."/>
            <person name="Kuo A."/>
            <person name="Mondo S."/>
            <person name="Pangilinan J."/>
            <person name="Riley R."/>
            <person name="LaButti K."/>
            <person name="Andreopoulos B."/>
            <person name="Lipzen A."/>
            <person name="Chen C."/>
            <person name="Yan M."/>
            <person name="Daum C."/>
            <person name="Ng V."/>
            <person name="Clum A."/>
            <person name="Steindorff A."/>
            <person name="Ohm R.A."/>
            <person name="Martin F."/>
            <person name="Silar P."/>
            <person name="Natvig D.O."/>
            <person name="Lalanne C."/>
            <person name="Gautier V."/>
            <person name="Ament-Velasquez S.L."/>
            <person name="Kruys A."/>
            <person name="Hutchinson M.I."/>
            <person name="Powell A.J."/>
            <person name="Barry K."/>
            <person name="Miller A.N."/>
            <person name="Grigoriev I.V."/>
            <person name="Debuchy R."/>
            <person name="Gladieux P."/>
            <person name="Hiltunen Thoren M."/>
            <person name="Johannesson H."/>
        </authorList>
    </citation>
    <scope>NUCLEOTIDE SEQUENCE</scope>
    <source>
        <strain evidence="1">PSN243</strain>
    </source>
</reference>
<keyword evidence="2" id="KW-1185">Reference proteome</keyword>
<reference evidence="1" key="2">
    <citation type="submission" date="2023-05" db="EMBL/GenBank/DDBJ databases">
        <authorList>
            <consortium name="Lawrence Berkeley National Laboratory"/>
            <person name="Steindorff A."/>
            <person name="Hensen N."/>
            <person name="Bonometti L."/>
            <person name="Westerberg I."/>
            <person name="Brannstrom I.O."/>
            <person name="Guillou S."/>
            <person name="Cros-Aarteil S."/>
            <person name="Calhoun S."/>
            <person name="Haridas S."/>
            <person name="Kuo A."/>
            <person name="Mondo S."/>
            <person name="Pangilinan J."/>
            <person name="Riley R."/>
            <person name="Labutti K."/>
            <person name="Andreopoulos B."/>
            <person name="Lipzen A."/>
            <person name="Chen C."/>
            <person name="Yanf M."/>
            <person name="Daum C."/>
            <person name="Ng V."/>
            <person name="Clum A."/>
            <person name="Ohm R."/>
            <person name="Martin F."/>
            <person name="Silar P."/>
            <person name="Natvig D."/>
            <person name="Lalanne C."/>
            <person name="Gautier V."/>
            <person name="Ament-Velasquez S.L."/>
            <person name="Kruys A."/>
            <person name="Hutchinson M.I."/>
            <person name="Powell A.J."/>
            <person name="Barry K."/>
            <person name="Miller A.N."/>
            <person name="Grigoriev I.V."/>
            <person name="Debuchy R."/>
            <person name="Gladieux P."/>
            <person name="Thoren M.H."/>
            <person name="Johannesson H."/>
        </authorList>
    </citation>
    <scope>NUCLEOTIDE SEQUENCE</scope>
    <source>
        <strain evidence="1">PSN243</strain>
    </source>
</reference>
<comment type="caution">
    <text evidence="1">The sequence shown here is derived from an EMBL/GenBank/DDBJ whole genome shotgun (WGS) entry which is preliminary data.</text>
</comment>
<dbReference type="EMBL" id="MU866037">
    <property type="protein sequence ID" value="KAK4442044.1"/>
    <property type="molecule type" value="Genomic_DNA"/>
</dbReference>
<name>A0AAV9G051_9PEZI</name>
<protein>
    <submittedName>
        <fullName evidence="1">Uncharacterized protein</fullName>
    </submittedName>
</protein>
<dbReference type="Proteomes" id="UP001321760">
    <property type="component" value="Unassembled WGS sequence"/>
</dbReference>
<evidence type="ECO:0000313" key="2">
    <source>
        <dbReference type="Proteomes" id="UP001321760"/>
    </source>
</evidence>
<accession>A0AAV9G051</accession>
<dbReference type="AlphaFoldDB" id="A0AAV9G051"/>
<evidence type="ECO:0000313" key="1">
    <source>
        <dbReference type="EMBL" id="KAK4442044.1"/>
    </source>
</evidence>
<sequence>MLAACREVLVLAEAEMPVTAQHVGDFVWAIRLAKITKNGLPKTWGIKTVTGKISGVGGVFGADSGREAEDVSRVCGLSWARW</sequence>